<dbReference type="Ensembl" id="ENSLAFT00000031984.1">
    <property type="protein sequence ID" value="ENSLAFP00000019072.1"/>
    <property type="gene ID" value="ENSLAFG00000031879.1"/>
</dbReference>
<dbReference type="GeneTree" id="ENSGT01060000253385"/>
<protein>
    <submittedName>
        <fullName evidence="1">Uncharacterized protein</fullName>
    </submittedName>
</protein>
<dbReference type="AlphaFoldDB" id="G3TU14"/>
<dbReference type="InParanoid" id="G3TU14"/>
<accession>G3TU14</accession>
<keyword evidence="2" id="KW-1185">Reference proteome</keyword>
<proteinExistence type="predicted"/>
<evidence type="ECO:0000313" key="1">
    <source>
        <dbReference type="Ensembl" id="ENSLAFP00000019072.1"/>
    </source>
</evidence>
<reference evidence="1" key="3">
    <citation type="submission" date="2025-09" db="UniProtKB">
        <authorList>
            <consortium name="Ensembl"/>
        </authorList>
    </citation>
    <scope>IDENTIFICATION</scope>
    <source>
        <strain evidence="1">Isolate ISIS603380</strain>
    </source>
</reference>
<sequence>MPVGRLTGPVTGNAAVATWVCSMGLTTHEGIGVGTLWVDTRVLALMSRLRLMGLGLAIWPSHTEVVLMPALVWQNWLIWCTMLLRSGGWLCCRVAAIERGIVEVDTVTFGGASESGIFRPPCSKGLGGCWRP</sequence>
<reference evidence="1 2" key="1">
    <citation type="submission" date="2009-06" db="EMBL/GenBank/DDBJ databases">
        <title>The Genome Sequence of Loxodonta africana (African elephant).</title>
        <authorList>
            <person name="Di Palma F."/>
            <person name="Heiman D."/>
            <person name="Young S."/>
            <person name="Johnson J."/>
            <person name="Lander E.S."/>
            <person name="Lindblad-Toh K."/>
        </authorList>
    </citation>
    <scope>NUCLEOTIDE SEQUENCE [LARGE SCALE GENOMIC DNA]</scope>
    <source>
        <strain evidence="1 2">Isolate ISIS603380</strain>
    </source>
</reference>
<name>G3TU14_LOXAF</name>
<dbReference type="Proteomes" id="UP000007646">
    <property type="component" value="Unassembled WGS sequence"/>
</dbReference>
<evidence type="ECO:0000313" key="2">
    <source>
        <dbReference type="Proteomes" id="UP000007646"/>
    </source>
</evidence>
<organism evidence="1 2">
    <name type="scientific">Loxodonta africana</name>
    <name type="common">African elephant</name>
    <dbReference type="NCBI Taxonomy" id="9785"/>
    <lineage>
        <taxon>Eukaryota</taxon>
        <taxon>Metazoa</taxon>
        <taxon>Chordata</taxon>
        <taxon>Craniata</taxon>
        <taxon>Vertebrata</taxon>
        <taxon>Euteleostomi</taxon>
        <taxon>Mammalia</taxon>
        <taxon>Eutheria</taxon>
        <taxon>Afrotheria</taxon>
        <taxon>Proboscidea</taxon>
        <taxon>Elephantidae</taxon>
        <taxon>Loxodonta</taxon>
    </lineage>
</organism>
<reference evidence="1" key="2">
    <citation type="submission" date="2025-08" db="UniProtKB">
        <authorList>
            <consortium name="Ensembl"/>
        </authorList>
    </citation>
    <scope>IDENTIFICATION</scope>
    <source>
        <strain evidence="1">Isolate ISIS603380</strain>
    </source>
</reference>
<dbReference type="HOGENOM" id="CLU_1921882_0_0_1"/>